<dbReference type="InterPro" id="IPR011009">
    <property type="entry name" value="Kinase-like_dom_sf"/>
</dbReference>
<dbReference type="SUPFAM" id="SSF56112">
    <property type="entry name" value="Protein kinase-like (PK-like)"/>
    <property type="match status" value="1"/>
</dbReference>
<sequence>MNEATEAAHHWDATITAELRNRENAVYALRLPDGSKAALRLHRLGYQTEAAIRSELWWCSEMAARGLPVPAPLPDTQGNLLPALSTGRRASVVSWIDGGPFGEAGTPLPGSRTEQLGRHRALGMLLARMHQTTDTLVLPKDFSRPRWDIEGLVGEAPFWGRFWEHPLLSAEDAATLIRARAFLRERLLDHAAPLGLVHADVLRENILVTDAGLALIDFDDSGFGYRLYDLGTVLSQDLYEPDRPALQAALVEGYASLCPVDAAMVPVFTLARVLASVGWVAPRLPLDHPVHRSHIARAVMWARHVMAGGA</sequence>
<proteinExistence type="inferred from homology"/>
<dbReference type="EMBL" id="BMLP01000005">
    <property type="protein sequence ID" value="GGO35051.1"/>
    <property type="molecule type" value="Genomic_DNA"/>
</dbReference>
<dbReference type="RefSeq" id="WP_146287474.1">
    <property type="nucleotide sequence ID" value="NZ_BMLP01000005.1"/>
</dbReference>
<dbReference type="InterPro" id="IPR050249">
    <property type="entry name" value="Pseudomonas-type_ThrB"/>
</dbReference>
<dbReference type="PANTHER" id="PTHR21064:SF6">
    <property type="entry name" value="AMINOGLYCOSIDE PHOSPHOTRANSFERASE DOMAIN-CONTAINING PROTEIN"/>
    <property type="match status" value="1"/>
</dbReference>
<reference evidence="3 4" key="1">
    <citation type="journal article" date="2014" name="Int. J. Syst. Evol. Microbiol.">
        <title>Complete genome sequence of Corynebacterium casei LMG S-19264T (=DSM 44701T), isolated from a smear-ripened cheese.</title>
        <authorList>
            <consortium name="US DOE Joint Genome Institute (JGI-PGF)"/>
            <person name="Walter F."/>
            <person name="Albersmeier A."/>
            <person name="Kalinowski J."/>
            <person name="Ruckert C."/>
        </authorList>
    </citation>
    <scope>NUCLEOTIDE SEQUENCE [LARGE SCALE GENOMIC DNA]</scope>
    <source>
        <strain evidence="3 4">CGMCC 1.7029</strain>
    </source>
</reference>
<gene>
    <name evidence="3" type="ORF">GCM10010991_26710</name>
</gene>
<dbReference type="Proteomes" id="UP000598196">
    <property type="component" value="Unassembled WGS sequence"/>
</dbReference>
<keyword evidence="3" id="KW-0808">Transferase</keyword>
<evidence type="ECO:0000313" key="4">
    <source>
        <dbReference type="Proteomes" id="UP000598196"/>
    </source>
</evidence>
<accession>A0A918DDN4</accession>
<keyword evidence="4" id="KW-1185">Reference proteome</keyword>
<evidence type="ECO:0000313" key="3">
    <source>
        <dbReference type="EMBL" id="GGO35051.1"/>
    </source>
</evidence>
<dbReference type="Pfam" id="PF01636">
    <property type="entry name" value="APH"/>
    <property type="match status" value="1"/>
</dbReference>
<dbReference type="Gene3D" id="3.90.1200.10">
    <property type="match status" value="1"/>
</dbReference>
<evidence type="ECO:0000259" key="2">
    <source>
        <dbReference type="Pfam" id="PF01636"/>
    </source>
</evidence>
<dbReference type="GO" id="GO:0009088">
    <property type="term" value="P:threonine biosynthetic process"/>
    <property type="evidence" value="ECO:0007669"/>
    <property type="project" value="TreeGrafter"/>
</dbReference>
<dbReference type="GO" id="GO:0004413">
    <property type="term" value="F:homoserine kinase activity"/>
    <property type="evidence" value="ECO:0007669"/>
    <property type="project" value="TreeGrafter"/>
</dbReference>
<feature type="domain" description="Aminoglycoside phosphotransferase" evidence="2">
    <location>
        <begin position="22"/>
        <end position="255"/>
    </location>
</feature>
<comment type="similarity">
    <text evidence="1">Belongs to the pseudomonas-type ThrB family.</text>
</comment>
<dbReference type="PANTHER" id="PTHR21064">
    <property type="entry name" value="AMINOGLYCOSIDE PHOSPHOTRANSFERASE DOMAIN-CONTAINING PROTEIN-RELATED"/>
    <property type="match status" value="1"/>
</dbReference>
<dbReference type="AlphaFoldDB" id="A0A918DDN4"/>
<dbReference type="OrthoDB" id="241498at2"/>
<evidence type="ECO:0000256" key="1">
    <source>
        <dbReference type="ARBA" id="ARBA00038240"/>
    </source>
</evidence>
<organism evidence="3 4">
    <name type="scientific">Gemmobacter aquaticus</name>
    <dbReference type="NCBI Taxonomy" id="490185"/>
    <lineage>
        <taxon>Bacteria</taxon>
        <taxon>Pseudomonadati</taxon>
        <taxon>Pseudomonadota</taxon>
        <taxon>Alphaproteobacteria</taxon>
        <taxon>Rhodobacterales</taxon>
        <taxon>Paracoccaceae</taxon>
        <taxon>Gemmobacter</taxon>
    </lineage>
</organism>
<dbReference type="InterPro" id="IPR002575">
    <property type="entry name" value="Aminoglycoside_PTrfase"/>
</dbReference>
<comment type="caution">
    <text evidence="3">The sequence shown here is derived from an EMBL/GenBank/DDBJ whole genome shotgun (WGS) entry which is preliminary data.</text>
</comment>
<name>A0A918DDN4_9RHOB</name>
<keyword evidence="3" id="KW-0418">Kinase</keyword>
<protein>
    <submittedName>
        <fullName evidence="3">Homoserine kinase</fullName>
    </submittedName>
</protein>